<proteinExistence type="inferred from homology"/>
<evidence type="ECO:0008006" key="12">
    <source>
        <dbReference type="Google" id="ProtNLM"/>
    </source>
</evidence>
<dbReference type="Gene3D" id="1.10.3430.10">
    <property type="entry name" value="Ammonium transporter AmtB like domains"/>
    <property type="match status" value="1"/>
</dbReference>
<comment type="subcellular location">
    <subcellularLocation>
        <location evidence="1">Cell membrane</location>
        <topology evidence="1">Multi-pass membrane protein</topology>
    </subcellularLocation>
</comment>
<dbReference type="Pfam" id="PF03253">
    <property type="entry name" value="UT"/>
    <property type="match status" value="1"/>
</dbReference>
<dbReference type="Proteomes" id="UP000751190">
    <property type="component" value="Unassembled WGS sequence"/>
</dbReference>
<evidence type="ECO:0000256" key="6">
    <source>
        <dbReference type="ARBA" id="ARBA00023136"/>
    </source>
</evidence>
<dbReference type="GO" id="GO:0015204">
    <property type="term" value="F:urea transmembrane transporter activity"/>
    <property type="evidence" value="ECO:0007669"/>
    <property type="project" value="InterPro"/>
</dbReference>
<evidence type="ECO:0000313" key="11">
    <source>
        <dbReference type="Proteomes" id="UP000751190"/>
    </source>
</evidence>
<keyword evidence="3" id="KW-1003">Cell membrane</keyword>
<feature type="transmembrane region" description="Helical" evidence="9">
    <location>
        <begin position="261"/>
        <end position="281"/>
    </location>
</feature>
<dbReference type="PANTHER" id="PTHR10464:SF4">
    <property type="entry name" value="UREA TRANSPORTER"/>
    <property type="match status" value="1"/>
</dbReference>
<evidence type="ECO:0000256" key="7">
    <source>
        <dbReference type="ARBA" id="ARBA00033993"/>
    </source>
</evidence>
<feature type="region of interest" description="Disordered" evidence="8">
    <location>
        <begin position="23"/>
        <end position="50"/>
    </location>
</feature>
<feature type="transmembrane region" description="Helical" evidence="9">
    <location>
        <begin position="288"/>
        <end position="305"/>
    </location>
</feature>
<comment type="similarity">
    <text evidence="2">Belongs to the urea transporter family.</text>
</comment>
<comment type="caution">
    <text evidence="10">The sequence shown here is derived from an EMBL/GenBank/DDBJ whole genome shotgun (WGS) entry which is preliminary data.</text>
</comment>
<dbReference type="InterPro" id="IPR029020">
    <property type="entry name" value="Ammonium/urea_transptr"/>
</dbReference>
<accession>A0A8J6CAD4</accession>
<evidence type="ECO:0000313" key="10">
    <source>
        <dbReference type="EMBL" id="KAG8465414.1"/>
    </source>
</evidence>
<dbReference type="GO" id="GO:0005886">
    <property type="term" value="C:plasma membrane"/>
    <property type="evidence" value="ECO:0007669"/>
    <property type="project" value="UniProtKB-SubCell"/>
</dbReference>
<name>A0A8J6CAD4_DIALT</name>
<feature type="transmembrane region" description="Helical" evidence="9">
    <location>
        <begin position="140"/>
        <end position="159"/>
    </location>
</feature>
<dbReference type="OMA" id="IGQVMFQ"/>
<dbReference type="AlphaFoldDB" id="A0A8J6CAD4"/>
<gene>
    <name evidence="10" type="ORF">KFE25_002721</name>
</gene>
<evidence type="ECO:0000256" key="3">
    <source>
        <dbReference type="ARBA" id="ARBA00022475"/>
    </source>
</evidence>
<feature type="transmembrane region" description="Helical" evidence="9">
    <location>
        <begin position="311"/>
        <end position="332"/>
    </location>
</feature>
<evidence type="ECO:0000256" key="5">
    <source>
        <dbReference type="ARBA" id="ARBA00022989"/>
    </source>
</evidence>
<keyword evidence="6 9" id="KW-0472">Membrane</keyword>
<protein>
    <recommendedName>
        <fullName evidence="12">Urea transporter</fullName>
    </recommendedName>
</protein>
<dbReference type="OrthoDB" id="426293at2759"/>
<comment type="catalytic activity">
    <reaction evidence="7">
        <text>urea(in) = urea(out)</text>
        <dbReference type="Rhea" id="RHEA:32799"/>
        <dbReference type="ChEBI" id="CHEBI:16199"/>
    </reaction>
</comment>
<evidence type="ECO:0000256" key="4">
    <source>
        <dbReference type="ARBA" id="ARBA00022692"/>
    </source>
</evidence>
<keyword evidence="11" id="KW-1185">Reference proteome</keyword>
<reference evidence="10" key="1">
    <citation type="submission" date="2021-05" db="EMBL/GenBank/DDBJ databases">
        <title>The genome of the haptophyte Pavlova lutheri (Diacronema luteri, Pavlovales) - a model for lipid biosynthesis in eukaryotic algae.</title>
        <authorList>
            <person name="Hulatt C.J."/>
            <person name="Posewitz M.C."/>
        </authorList>
    </citation>
    <scope>NUCLEOTIDE SEQUENCE</scope>
    <source>
        <strain evidence="10">NIVA-4/92</strain>
    </source>
</reference>
<feature type="transmembrane region" description="Helical" evidence="9">
    <location>
        <begin position="116"/>
        <end position="134"/>
    </location>
</feature>
<keyword evidence="5 9" id="KW-1133">Transmembrane helix</keyword>
<dbReference type="PANTHER" id="PTHR10464">
    <property type="entry name" value="UREA TRANSPORTER"/>
    <property type="match status" value="1"/>
</dbReference>
<dbReference type="InterPro" id="IPR004937">
    <property type="entry name" value="Urea_transporter"/>
</dbReference>
<organism evidence="10 11">
    <name type="scientific">Diacronema lutheri</name>
    <name type="common">Unicellular marine alga</name>
    <name type="synonym">Monochrysis lutheri</name>
    <dbReference type="NCBI Taxonomy" id="2081491"/>
    <lineage>
        <taxon>Eukaryota</taxon>
        <taxon>Haptista</taxon>
        <taxon>Haptophyta</taxon>
        <taxon>Pavlovophyceae</taxon>
        <taxon>Pavlovales</taxon>
        <taxon>Pavlovaceae</taxon>
        <taxon>Diacronema</taxon>
    </lineage>
</organism>
<dbReference type="EMBL" id="JAGTXO010000010">
    <property type="protein sequence ID" value="KAG8465414.1"/>
    <property type="molecule type" value="Genomic_DNA"/>
</dbReference>
<evidence type="ECO:0000256" key="9">
    <source>
        <dbReference type="SAM" id="Phobius"/>
    </source>
</evidence>
<evidence type="ECO:0000256" key="1">
    <source>
        <dbReference type="ARBA" id="ARBA00004651"/>
    </source>
</evidence>
<keyword evidence="4 9" id="KW-0812">Transmembrane</keyword>
<sequence>MLRAFSRSVALRTRAWPHAACAHRRGASGEARAPSPPADTHAGSPPPHLPPAADAMLRGVGQVLFCNSAATGGGLLFALSLADPLLALYASMGTAVAHAVSAGARLDSSARADGLASYNGCLVGCAFSVFLPMAGVGPMGVPLATAVGAAASPFVAAVLGPSMGRVPQWTLAFNAVALCALLHARPLVGATAPAPATAWELASAPLRGVSQIFVADSATCGAAVLAVVAATYSPACAGALLVGSATGSAVGALVGADSAEIAHGLWGFNPALTSLAVAVFFTPTRQSAALAVGGAAATAVAFGAAKAVCGSFAAPALTVPFCAVATMCYLLAGRMPGLALAAAPHSPERNRADADR</sequence>
<evidence type="ECO:0000256" key="2">
    <source>
        <dbReference type="ARBA" id="ARBA00005914"/>
    </source>
</evidence>
<evidence type="ECO:0000256" key="8">
    <source>
        <dbReference type="SAM" id="MobiDB-lite"/>
    </source>
</evidence>